<protein>
    <submittedName>
        <fullName evidence="3">Phosphodiester glycosidase family protein</fullName>
    </submittedName>
</protein>
<organism evidence="3 4">
    <name type="scientific">Metallumcola ferriviriculae</name>
    <dbReference type="NCBI Taxonomy" id="3039180"/>
    <lineage>
        <taxon>Bacteria</taxon>
        <taxon>Bacillati</taxon>
        <taxon>Bacillota</taxon>
        <taxon>Clostridia</taxon>
        <taxon>Neomoorellales</taxon>
        <taxon>Desulfitibacteraceae</taxon>
        <taxon>Metallumcola</taxon>
    </lineage>
</organism>
<feature type="domain" description="Phosphodiester glycosidase" evidence="2">
    <location>
        <begin position="170"/>
        <end position="350"/>
    </location>
</feature>
<evidence type="ECO:0000313" key="3">
    <source>
        <dbReference type="EMBL" id="WRO23322.1"/>
    </source>
</evidence>
<dbReference type="Pfam" id="PF09992">
    <property type="entry name" value="NAGPA"/>
    <property type="match status" value="1"/>
</dbReference>
<keyword evidence="1" id="KW-0175">Coiled coil</keyword>
<dbReference type="Proteomes" id="UP001329915">
    <property type="component" value="Chromosome"/>
</dbReference>
<dbReference type="PANTHER" id="PTHR40446:SF2">
    <property type="entry name" value="N-ACETYLGLUCOSAMINE-1-PHOSPHODIESTER ALPHA-N-ACETYLGLUCOSAMINIDASE"/>
    <property type="match status" value="1"/>
</dbReference>
<dbReference type="InterPro" id="IPR018711">
    <property type="entry name" value="NAGPA"/>
</dbReference>
<evidence type="ECO:0000259" key="2">
    <source>
        <dbReference type="Pfam" id="PF09992"/>
    </source>
</evidence>
<evidence type="ECO:0000256" key="1">
    <source>
        <dbReference type="SAM" id="Coils"/>
    </source>
</evidence>
<keyword evidence="3" id="KW-0378">Hydrolase</keyword>
<evidence type="ECO:0000313" key="4">
    <source>
        <dbReference type="Proteomes" id="UP001329915"/>
    </source>
</evidence>
<keyword evidence="3" id="KW-0326">Glycosidase</keyword>
<dbReference type="EMBL" id="CP121694">
    <property type="protein sequence ID" value="WRO23322.1"/>
    <property type="molecule type" value="Genomic_DNA"/>
</dbReference>
<dbReference type="GO" id="GO:0016798">
    <property type="term" value="F:hydrolase activity, acting on glycosyl bonds"/>
    <property type="evidence" value="ECO:0007669"/>
    <property type="project" value="UniProtKB-KW"/>
</dbReference>
<reference evidence="3 4" key="1">
    <citation type="submission" date="2023-04" db="EMBL/GenBank/DDBJ databases">
        <authorList>
            <person name="Hsu D."/>
        </authorList>
    </citation>
    <scope>NUCLEOTIDE SEQUENCE [LARGE SCALE GENOMIC DNA]</scope>
    <source>
        <strain evidence="3 4">MK1</strain>
    </source>
</reference>
<proteinExistence type="predicted"/>
<feature type="coiled-coil region" evidence="1">
    <location>
        <begin position="40"/>
        <end position="95"/>
    </location>
</feature>
<dbReference type="KEGG" id="dbc:MFMK1_003179"/>
<name>A0AAU0US14_9FIRM</name>
<sequence>MRKISLLLLFLMAPLLGIIVGFNQQLPQLGIEQKQLIFSVDSLEERTANYQAEVSRLENGISFINEILAEQQRQYEEQQELLQQLAQKSQSQKVKSEEIYEERILAKLGEPFETVRNDRVELKLFSINENGYRGYAAKVKLFDPRAMQVVLAKDTLGETETTSDALERSGAIFGVNGGGFFKVVKDGNQKALPIGNTMIDGELVGGFSPTHDDLFFSGWTKKAELIGGMFKEEADLIRNRPWQGVSFVPMLFQEGRPLPIPEKWQREKHPRTVIGQYANGDILFLVIDGRRKGWSAGISLESLQLKLYDLGIIEAYNLDGGGSSTFVYNGKVINRPSDGRERPVTTNIVIVP</sequence>
<dbReference type="AlphaFoldDB" id="A0AAU0US14"/>
<keyword evidence="4" id="KW-1185">Reference proteome</keyword>
<dbReference type="PANTHER" id="PTHR40446">
    <property type="entry name" value="N-ACETYLGLUCOSAMINE-1-PHOSPHODIESTER ALPHA-N-ACETYLGLUCOSAMINIDASE"/>
    <property type="match status" value="1"/>
</dbReference>
<accession>A0AAU0US14</accession>
<dbReference type="RefSeq" id="WP_366922704.1">
    <property type="nucleotide sequence ID" value="NZ_CP121694.1"/>
</dbReference>
<gene>
    <name evidence="3" type="ORF">MFMK1_003179</name>
</gene>